<gene>
    <name evidence="3" type="ORF">VB739_00460</name>
</gene>
<name>A0ABU5SRN0_9CYAN</name>
<keyword evidence="4" id="KW-1185">Reference proteome</keyword>
<evidence type="ECO:0000259" key="2">
    <source>
        <dbReference type="Pfam" id="PF08547"/>
    </source>
</evidence>
<reference evidence="3 4" key="1">
    <citation type="submission" date="2023-12" db="EMBL/GenBank/DDBJ databases">
        <title>Baltic Sea Cyanobacteria.</title>
        <authorList>
            <person name="Delbaje E."/>
            <person name="Fewer D.P."/>
            <person name="Shishido T.K."/>
        </authorList>
    </citation>
    <scope>NUCLEOTIDE SEQUENCE [LARGE SCALE GENOMIC DNA]</scope>
    <source>
        <strain evidence="3 4">UHCC 0281</strain>
    </source>
</reference>
<accession>A0ABU5SRN0</accession>
<dbReference type="InterPro" id="IPR008979">
    <property type="entry name" value="Galactose-bd-like_sf"/>
</dbReference>
<dbReference type="Pfam" id="PF08547">
    <property type="entry name" value="CIA30"/>
    <property type="match status" value="1"/>
</dbReference>
<sequence length="184" mass="19454">MQVVSGDGFSGWHALNDTVMGGRSSGSCSVSSRGLRLEAEVVEQGGGFVSCRSPVFSPPLDLSDQAAFELELQGDGRHYKLAVACADGVAGLTELIPGGVRWVANFATSADGPCRLRIPFEQLRPSIRAKPIDALPLGLPLRFDAARITRLQILHSKFGDDGSANPGFRAGPLLLELMAIHAVT</sequence>
<evidence type="ECO:0000256" key="1">
    <source>
        <dbReference type="ARBA" id="ARBA00007884"/>
    </source>
</evidence>
<organism evidence="3 4">
    <name type="scientific">Cyanobium gracile UHCC 0281</name>
    <dbReference type="NCBI Taxonomy" id="3110309"/>
    <lineage>
        <taxon>Bacteria</taxon>
        <taxon>Bacillati</taxon>
        <taxon>Cyanobacteriota</taxon>
        <taxon>Cyanophyceae</taxon>
        <taxon>Synechococcales</taxon>
        <taxon>Prochlorococcaceae</taxon>
        <taxon>Cyanobium</taxon>
    </lineage>
</organism>
<dbReference type="SUPFAM" id="SSF49785">
    <property type="entry name" value="Galactose-binding domain-like"/>
    <property type="match status" value="1"/>
</dbReference>
<dbReference type="InterPro" id="IPR013857">
    <property type="entry name" value="NADH-UbQ_OxRdtase-assoc_prot30"/>
</dbReference>
<protein>
    <submittedName>
        <fullName evidence="3">CIA30 family protein</fullName>
    </submittedName>
</protein>
<dbReference type="Proteomes" id="UP001302329">
    <property type="component" value="Unassembled WGS sequence"/>
</dbReference>
<proteinExistence type="inferred from homology"/>
<feature type="domain" description="NADH:ubiquinone oxidoreductase intermediate-associated protein 30" evidence="2">
    <location>
        <begin position="7"/>
        <end position="176"/>
    </location>
</feature>
<dbReference type="PANTHER" id="PTHR13194">
    <property type="entry name" value="COMPLEX I INTERMEDIATE-ASSOCIATED PROTEIN 30"/>
    <property type="match status" value="1"/>
</dbReference>
<evidence type="ECO:0000313" key="4">
    <source>
        <dbReference type="Proteomes" id="UP001302329"/>
    </source>
</evidence>
<dbReference type="PANTHER" id="PTHR13194:SF19">
    <property type="entry name" value="NAD(P)-BINDING ROSSMANN-FOLD SUPERFAMILY PROTEIN"/>
    <property type="match status" value="1"/>
</dbReference>
<comment type="caution">
    <text evidence="3">The sequence shown here is derived from an EMBL/GenBank/DDBJ whole genome shotgun (WGS) entry which is preliminary data.</text>
</comment>
<evidence type="ECO:0000313" key="3">
    <source>
        <dbReference type="EMBL" id="MEA5441020.1"/>
    </source>
</evidence>
<comment type="similarity">
    <text evidence="1">Belongs to the CIA30 family.</text>
</comment>
<dbReference type="EMBL" id="JAYGHY010000001">
    <property type="protein sequence ID" value="MEA5441020.1"/>
    <property type="molecule type" value="Genomic_DNA"/>
</dbReference>
<dbReference type="InterPro" id="IPR039131">
    <property type="entry name" value="NDUFAF1"/>
</dbReference>